<dbReference type="PANTHER" id="PTHR42966:SF1">
    <property type="entry name" value="SIALIC ACID SYNTHASE"/>
    <property type="match status" value="1"/>
</dbReference>
<dbReference type="Gene3D" id="3.90.1210.10">
    <property type="entry name" value="Antifreeze-like/N-acetylneuraminic acid synthase C-terminal domain"/>
    <property type="match status" value="1"/>
</dbReference>
<dbReference type="InterPro" id="IPR013785">
    <property type="entry name" value="Aldolase_TIM"/>
</dbReference>
<dbReference type="Gene3D" id="3.20.20.70">
    <property type="entry name" value="Aldolase class I"/>
    <property type="match status" value="1"/>
</dbReference>
<gene>
    <name evidence="2" type="ORF">JW984_14435</name>
</gene>
<dbReference type="GO" id="GO:0047444">
    <property type="term" value="F:N-acylneuraminate-9-phosphate synthase activity"/>
    <property type="evidence" value="ECO:0007669"/>
    <property type="project" value="TreeGrafter"/>
</dbReference>
<name>A0A9D8KI23_9DELT</name>
<dbReference type="Gene3D" id="3.90.550.10">
    <property type="entry name" value="Spore Coat Polysaccharide Biosynthesis Protein SpsA, Chain A"/>
    <property type="match status" value="1"/>
</dbReference>
<dbReference type="SUPFAM" id="SSF51269">
    <property type="entry name" value="AFP III-like domain"/>
    <property type="match status" value="1"/>
</dbReference>
<accession>A0A9D8KI23</accession>
<dbReference type="InterPro" id="IPR029044">
    <property type="entry name" value="Nucleotide-diphossugar_trans"/>
</dbReference>
<dbReference type="AlphaFoldDB" id="A0A9D8KI23"/>
<dbReference type="EMBL" id="JAFGIX010000077">
    <property type="protein sequence ID" value="MBN1574394.1"/>
    <property type="molecule type" value="Genomic_DNA"/>
</dbReference>
<dbReference type="Pfam" id="PF08666">
    <property type="entry name" value="SAF"/>
    <property type="match status" value="1"/>
</dbReference>
<dbReference type="Pfam" id="PF02348">
    <property type="entry name" value="CTP_transf_3"/>
    <property type="match status" value="1"/>
</dbReference>
<protein>
    <submittedName>
        <fullName evidence="2">N-acetylneuraminate synthase family protein</fullName>
    </submittedName>
</protein>
<dbReference type="SUPFAM" id="SSF51569">
    <property type="entry name" value="Aldolase"/>
    <property type="match status" value="1"/>
</dbReference>
<dbReference type="SUPFAM" id="SSF53448">
    <property type="entry name" value="Nucleotide-diphospho-sugar transferases"/>
    <property type="match status" value="1"/>
</dbReference>
<dbReference type="InterPro" id="IPR003329">
    <property type="entry name" value="Cytidylyl_trans"/>
</dbReference>
<sequence>MNIIVIPAQLVSRRLPKKNMHPVNGKPMLHYTLEAAKKSKLAEKVIVSTESDEVIEYAKEMGVEGVKRGEDLLGDVPVVEVYRDVVRKVGADNIEYVVALQPDHPDRNVSVDQAIEKAVKESATDLITLGRGGVRNGSVRIMRRKELMGDGDLNAKIVALNDLCTNIHTLEDLRLAERRLIRGTKKIEIGDFILTEDGPAFIIAEAGANHDGEFEKAIMLIEQAAEAGADAIKFQSYKAEKLVSKYADRYWGGADKDGTQLSYYKKRDMLGPEDYKELFDYAKEKGIIAFTSAFDYDYVDYFAKIDIPAYKIASCDLPNSAFIRRIAEVGKPVILSTGASTMDEIERAVDTILGTGNDQLIVLQCTLKYPTMIEDANFLQIPLLKETFPDLFIGISDHTYPDENMAAPAAAVALGAKVVEKHYTYCRNQPANTHSFSVDPALLKKMVDNIRFVEKGLGSPEIRILEVEKAAREQARRSIVASVDIKKGNEITEEMLTFKRPGTGMPPDQMDTIIGKKAKVDIPEDTLIQIEMIAED</sequence>
<feature type="domain" description="AFP-like" evidence="1">
    <location>
        <begin position="478"/>
        <end position="536"/>
    </location>
</feature>
<proteinExistence type="predicted"/>
<dbReference type="Proteomes" id="UP000809273">
    <property type="component" value="Unassembled WGS sequence"/>
</dbReference>
<dbReference type="PANTHER" id="PTHR42966">
    <property type="entry name" value="N-ACETYLNEURAMINATE SYNTHASE"/>
    <property type="match status" value="1"/>
</dbReference>
<dbReference type="InterPro" id="IPR057736">
    <property type="entry name" value="SAF_PseI/NeuA/NeuB"/>
</dbReference>
<reference evidence="2" key="1">
    <citation type="journal article" date="2021" name="Environ. Microbiol.">
        <title>Genomic characterization of three novel Desulfobacterota classes expand the metabolic and phylogenetic diversity of the phylum.</title>
        <authorList>
            <person name="Murphy C.L."/>
            <person name="Biggerstaff J."/>
            <person name="Eichhorn A."/>
            <person name="Ewing E."/>
            <person name="Shahan R."/>
            <person name="Soriano D."/>
            <person name="Stewart S."/>
            <person name="VanMol K."/>
            <person name="Walker R."/>
            <person name="Walters P."/>
            <person name="Elshahed M.S."/>
            <person name="Youssef N.H."/>
        </authorList>
    </citation>
    <scope>NUCLEOTIDE SEQUENCE</scope>
    <source>
        <strain evidence="2">Zod_Metabat.24</strain>
    </source>
</reference>
<dbReference type="InterPro" id="IPR036732">
    <property type="entry name" value="AFP_Neu5c_C_sf"/>
</dbReference>
<dbReference type="InterPro" id="IPR013974">
    <property type="entry name" value="SAF"/>
</dbReference>
<evidence type="ECO:0000313" key="3">
    <source>
        <dbReference type="Proteomes" id="UP000809273"/>
    </source>
</evidence>
<comment type="caution">
    <text evidence="2">The sequence shown here is derived from an EMBL/GenBank/DDBJ whole genome shotgun (WGS) entry which is preliminary data.</text>
</comment>
<evidence type="ECO:0000259" key="1">
    <source>
        <dbReference type="PROSITE" id="PS50844"/>
    </source>
</evidence>
<dbReference type="InterPro" id="IPR051690">
    <property type="entry name" value="PseI-like"/>
</dbReference>
<dbReference type="PROSITE" id="PS50844">
    <property type="entry name" value="AFP_LIKE"/>
    <property type="match status" value="1"/>
</dbReference>
<dbReference type="InterPro" id="IPR006190">
    <property type="entry name" value="SAF_AFP_Neu5Ac"/>
</dbReference>
<dbReference type="InterPro" id="IPR013132">
    <property type="entry name" value="PseI/NeuA/B-like_N"/>
</dbReference>
<reference evidence="2" key="2">
    <citation type="submission" date="2021-01" db="EMBL/GenBank/DDBJ databases">
        <authorList>
            <person name="Hahn C.R."/>
            <person name="Youssef N.H."/>
            <person name="Elshahed M."/>
        </authorList>
    </citation>
    <scope>NUCLEOTIDE SEQUENCE</scope>
    <source>
        <strain evidence="2">Zod_Metabat.24</strain>
    </source>
</reference>
<dbReference type="CDD" id="cd11615">
    <property type="entry name" value="SAF_NeuB_like"/>
    <property type="match status" value="1"/>
</dbReference>
<dbReference type="GO" id="GO:0016051">
    <property type="term" value="P:carbohydrate biosynthetic process"/>
    <property type="evidence" value="ECO:0007669"/>
    <property type="project" value="InterPro"/>
</dbReference>
<dbReference type="SMART" id="SM00858">
    <property type="entry name" value="SAF"/>
    <property type="match status" value="1"/>
</dbReference>
<evidence type="ECO:0000313" key="2">
    <source>
        <dbReference type="EMBL" id="MBN1574394.1"/>
    </source>
</evidence>
<dbReference type="Pfam" id="PF03102">
    <property type="entry name" value="NeuB"/>
    <property type="match status" value="1"/>
</dbReference>
<organism evidence="2 3">
    <name type="scientific">Candidatus Zymogenus saltonus</name>
    <dbReference type="NCBI Taxonomy" id="2844893"/>
    <lineage>
        <taxon>Bacteria</taxon>
        <taxon>Deltaproteobacteria</taxon>
        <taxon>Candidatus Zymogenia</taxon>
        <taxon>Candidatus Zymogeniales</taxon>
        <taxon>Candidatus Zymogenaceae</taxon>
        <taxon>Candidatus Zymogenus</taxon>
    </lineage>
</organism>